<dbReference type="Proteomes" id="UP001184614">
    <property type="component" value="Unassembled WGS sequence"/>
</dbReference>
<keyword evidence="1" id="KW-0732">Signal</keyword>
<feature type="signal peptide" evidence="1">
    <location>
        <begin position="1"/>
        <end position="28"/>
    </location>
</feature>
<comment type="caution">
    <text evidence="2">The sequence shown here is derived from an EMBL/GenBank/DDBJ whole genome shotgun (WGS) entry which is preliminary data.</text>
</comment>
<dbReference type="EMBL" id="JAVDQT010000005">
    <property type="protein sequence ID" value="MDR6433358.1"/>
    <property type="molecule type" value="Genomic_DNA"/>
</dbReference>
<protein>
    <recommendedName>
        <fullName evidence="4">Secreted protein</fullName>
    </recommendedName>
</protein>
<organism evidence="2 3">
    <name type="scientific">Brucella pseudogrignonensis</name>
    <dbReference type="NCBI Taxonomy" id="419475"/>
    <lineage>
        <taxon>Bacteria</taxon>
        <taxon>Pseudomonadati</taxon>
        <taxon>Pseudomonadota</taxon>
        <taxon>Alphaproteobacteria</taxon>
        <taxon>Hyphomicrobiales</taxon>
        <taxon>Brucellaceae</taxon>
        <taxon>Brucella/Ochrobactrum group</taxon>
        <taxon>Brucella</taxon>
    </lineage>
</organism>
<evidence type="ECO:0000313" key="2">
    <source>
        <dbReference type="EMBL" id="MDR6433358.1"/>
    </source>
</evidence>
<proteinExistence type="predicted"/>
<dbReference type="RefSeq" id="WP_310014091.1">
    <property type="nucleotide sequence ID" value="NZ_JAVDQT010000005.1"/>
</dbReference>
<gene>
    <name evidence="2" type="ORF">J2782_003104</name>
</gene>
<sequence length="88" mass="9767">MNKQVTIKLFAALSASLAAMVEAFLAHGSSCQSERNIPFRLTGVACDVSSALFLRSPSSLRKIRIYLTVQQISFDVEGHFHDVAQQRR</sequence>
<feature type="chain" id="PRO_5045095615" description="Secreted protein" evidence="1">
    <location>
        <begin position="29"/>
        <end position="88"/>
    </location>
</feature>
<keyword evidence="3" id="KW-1185">Reference proteome</keyword>
<accession>A0ABU1MBC0</accession>
<name>A0ABU1MBC0_9HYPH</name>
<evidence type="ECO:0000313" key="3">
    <source>
        <dbReference type="Proteomes" id="UP001184614"/>
    </source>
</evidence>
<evidence type="ECO:0000256" key="1">
    <source>
        <dbReference type="SAM" id="SignalP"/>
    </source>
</evidence>
<evidence type="ECO:0008006" key="4">
    <source>
        <dbReference type="Google" id="ProtNLM"/>
    </source>
</evidence>
<reference evidence="2 3" key="1">
    <citation type="submission" date="2023-07" db="EMBL/GenBank/DDBJ databases">
        <title>Sorghum-associated microbial communities from plants grown in Nebraska, USA.</title>
        <authorList>
            <person name="Schachtman D."/>
        </authorList>
    </citation>
    <scope>NUCLEOTIDE SEQUENCE [LARGE SCALE GENOMIC DNA]</scope>
    <source>
        <strain evidence="2 3">DS1730</strain>
    </source>
</reference>